<dbReference type="Pfam" id="PF21645">
    <property type="entry name" value="FakA-like_M"/>
    <property type="match status" value="1"/>
</dbReference>
<evidence type="ECO:0000313" key="2">
    <source>
        <dbReference type="EMBL" id="AFQ45598.1"/>
    </source>
</evidence>
<dbReference type="InterPro" id="IPR048394">
    <property type="entry name" value="FakA-like_M"/>
</dbReference>
<sequence length="573" mass="62274">MRPAATKIISVLDGQLWKQMMVSGAKALELKKHDVDALNVFPVPDGDTGTNMFLTIQSAAKDAEKNNSPSIGEVASAASMGSLMGARGNSGVILSQLLRGIAKGLEGLNTANALQIAQALQSGVDTAYKAVMKPVEGTILTVSKETARAALAIAKNGGTILETLQEAQKQGFKSLAKTPEMLPVLKQAGVVDAGGQGFLVILGGWIGVLTGETLIVETLIVETFNEVDSSSKIGDAGSTEAKHEFLQIENLDYPYCTEFLVKGTDLRVEQIKHDLLDRGDCLLVVGTPEVVKIHVHVKNPGKILDYAIQWGTLHQVQIHNMLEQNENMAHSMKEDTDKNGEEIIRETKDEEKVLKEFGVVAVAMGEGIAEVFMSLGVDEVVYGGQTMNPSTEDLSEAVRKVQAKQVFILPNNGNIIMAARQVKDVVQEQQVHVISSKSIPQGISALLSFNGEGDAETNLKNMERGLSSVRSGEVTYAVRDSQYGELTILDGDILGLVEDVIVTTGKSINEVAKATLDKMEWKTHDLVTIFYGEDTKLEDVERLQDWLREENSNIEVEIHPGRQPLYYYIFGVE</sequence>
<dbReference type="EMBL" id="CP003629">
    <property type="protein sequence ID" value="AFQ45598.1"/>
    <property type="molecule type" value="Genomic_DNA"/>
</dbReference>
<protein>
    <submittedName>
        <fullName evidence="2">DAK2 domain fusion protein YloV</fullName>
    </submittedName>
</protein>
<dbReference type="InterPro" id="IPR036117">
    <property type="entry name" value="DhaL_dom_sf"/>
</dbReference>
<dbReference type="AlphaFoldDB" id="J7J2S4"/>
<dbReference type="GO" id="GO:0004371">
    <property type="term" value="F:glycerone kinase activity"/>
    <property type="evidence" value="ECO:0007669"/>
    <property type="project" value="InterPro"/>
</dbReference>
<evidence type="ECO:0000313" key="3">
    <source>
        <dbReference type="Proteomes" id="UP000005262"/>
    </source>
</evidence>
<dbReference type="PANTHER" id="PTHR33434:SF4">
    <property type="entry name" value="PHOSPHATASE PROTEIN"/>
    <property type="match status" value="1"/>
</dbReference>
<dbReference type="Proteomes" id="UP000005262">
    <property type="component" value="Chromosome"/>
</dbReference>
<dbReference type="PROSITE" id="PS51480">
    <property type="entry name" value="DHAL"/>
    <property type="match status" value="1"/>
</dbReference>
<dbReference type="PANTHER" id="PTHR33434">
    <property type="entry name" value="DEGV DOMAIN-CONTAINING PROTEIN DR_1986-RELATED"/>
    <property type="match status" value="1"/>
</dbReference>
<dbReference type="Pfam" id="PF13684">
    <property type="entry name" value="FakA-like_C"/>
    <property type="match status" value="1"/>
</dbReference>
<dbReference type="NCBIfam" id="TIGR03599">
    <property type="entry name" value="YloV"/>
    <property type="match status" value="1"/>
</dbReference>
<name>J7J2S4_DESMD</name>
<proteinExistence type="predicted"/>
<dbReference type="InterPro" id="IPR004007">
    <property type="entry name" value="DhaL_dom"/>
</dbReference>
<accession>J7J2S4</accession>
<reference evidence="2 3" key="1">
    <citation type="journal article" date="2012" name="J. Bacteriol.">
        <title>Complete genome sequences of Desulfosporosinus orientis DSM765T, Desulfosporosinus youngiae DSM17734T, Desulfosporosinus meridiei DSM13257T, and Desulfosporosinus acidiphilus DSM22704T.</title>
        <authorList>
            <person name="Pester M."/>
            <person name="Brambilla E."/>
            <person name="Alazard D."/>
            <person name="Rattei T."/>
            <person name="Weinmaier T."/>
            <person name="Han J."/>
            <person name="Lucas S."/>
            <person name="Lapidus A."/>
            <person name="Cheng J.F."/>
            <person name="Goodwin L."/>
            <person name="Pitluck S."/>
            <person name="Peters L."/>
            <person name="Ovchinnikova G."/>
            <person name="Teshima H."/>
            <person name="Detter J.C."/>
            <person name="Han C.S."/>
            <person name="Tapia R."/>
            <person name="Land M.L."/>
            <person name="Hauser L."/>
            <person name="Kyrpides N.C."/>
            <person name="Ivanova N.N."/>
            <person name="Pagani I."/>
            <person name="Huntmann M."/>
            <person name="Wei C.L."/>
            <person name="Davenport K.W."/>
            <person name="Daligault H."/>
            <person name="Chain P.S."/>
            <person name="Chen A."/>
            <person name="Mavromatis K."/>
            <person name="Markowitz V."/>
            <person name="Szeto E."/>
            <person name="Mikhailova N."/>
            <person name="Pati A."/>
            <person name="Wagner M."/>
            <person name="Woyke T."/>
            <person name="Ollivier B."/>
            <person name="Klenk H.P."/>
            <person name="Spring S."/>
            <person name="Loy A."/>
        </authorList>
    </citation>
    <scope>NUCLEOTIDE SEQUENCE [LARGE SCALE GENOMIC DNA]</scope>
    <source>
        <strain evidence="3">ATCC BAA-275 / DSM 13257 / NCIMB 13706 / S10</strain>
    </source>
</reference>
<dbReference type="GO" id="GO:0006071">
    <property type="term" value="P:glycerol metabolic process"/>
    <property type="evidence" value="ECO:0007669"/>
    <property type="project" value="InterPro"/>
</dbReference>
<feature type="domain" description="DhaL" evidence="1">
    <location>
        <begin position="15"/>
        <end position="207"/>
    </location>
</feature>
<dbReference type="SUPFAM" id="SSF101473">
    <property type="entry name" value="DhaL-like"/>
    <property type="match status" value="1"/>
</dbReference>
<organism evidence="2 3">
    <name type="scientific">Desulfosporosinus meridiei (strain ATCC BAA-275 / DSM 13257 / KCTC 12902 / NCIMB 13706 / S10)</name>
    <dbReference type="NCBI Taxonomy" id="768704"/>
    <lineage>
        <taxon>Bacteria</taxon>
        <taxon>Bacillati</taxon>
        <taxon>Bacillota</taxon>
        <taxon>Clostridia</taxon>
        <taxon>Eubacteriales</taxon>
        <taxon>Desulfitobacteriaceae</taxon>
        <taxon>Desulfosporosinus</taxon>
    </lineage>
</organism>
<keyword evidence="3" id="KW-1185">Reference proteome</keyword>
<dbReference type="Pfam" id="PF02734">
    <property type="entry name" value="Dak2"/>
    <property type="match status" value="1"/>
</dbReference>
<gene>
    <name evidence="2" type="ordered locus">Desmer_3762</name>
</gene>
<dbReference type="eggNOG" id="COG1461">
    <property type="taxonomic scope" value="Bacteria"/>
</dbReference>
<evidence type="ECO:0000259" key="1">
    <source>
        <dbReference type="PROSITE" id="PS51480"/>
    </source>
</evidence>
<dbReference type="SMART" id="SM01121">
    <property type="entry name" value="Dak1_2"/>
    <property type="match status" value="1"/>
</dbReference>
<dbReference type="STRING" id="768704.Desmer_3762"/>
<dbReference type="SMART" id="SM01120">
    <property type="entry name" value="Dak2"/>
    <property type="match status" value="1"/>
</dbReference>
<reference evidence="3" key="2">
    <citation type="submission" date="2012-08" db="EMBL/GenBank/DDBJ databases">
        <title>Finished genome of Desulfosporosinus meridiei DSM 13257.</title>
        <authorList>
            <person name="Huntemann M."/>
            <person name="Wei C.-L."/>
            <person name="Han J."/>
            <person name="Detter J.C."/>
            <person name="Han C."/>
            <person name="Davenport K."/>
            <person name="Daligault H."/>
            <person name="Erkkila T."/>
            <person name="Gu W."/>
            <person name="Munk A.C.C."/>
            <person name="Teshima H."/>
            <person name="Xu Y."/>
            <person name="Chain P."/>
            <person name="Tapia R."/>
            <person name="Chen A."/>
            <person name="Krypides N."/>
            <person name="Mavromatis K."/>
            <person name="Markowitz V."/>
            <person name="Szeto E."/>
            <person name="Ivanova N."/>
            <person name="Mikhailova N."/>
            <person name="Ovchinnikova G."/>
            <person name="Pagani I."/>
            <person name="Pati A."/>
            <person name="Goodwin L."/>
            <person name="Peters L."/>
            <person name="Pitluck S."/>
            <person name="Woyke T."/>
            <person name="Pester M."/>
            <person name="Spring S."/>
            <person name="Ollivier B."/>
            <person name="Rattei T."/>
            <person name="Klenk H.-P."/>
            <person name="Wagner M."/>
            <person name="Loy A."/>
        </authorList>
    </citation>
    <scope>NUCLEOTIDE SEQUENCE [LARGE SCALE GENOMIC DNA]</scope>
    <source>
        <strain evidence="3">ATCC BAA-275 / DSM 13257 / NCIMB 13706 / S10</strain>
    </source>
</reference>
<dbReference type="Gene3D" id="1.25.40.340">
    <property type="match status" value="1"/>
</dbReference>
<dbReference type="InterPro" id="IPR050270">
    <property type="entry name" value="DegV_domain_contain"/>
</dbReference>
<dbReference type="InterPro" id="IPR019986">
    <property type="entry name" value="YloV-like"/>
</dbReference>
<dbReference type="HOGENOM" id="CLU_017496_1_0_9"/>
<dbReference type="InterPro" id="IPR033470">
    <property type="entry name" value="FakA-like_C"/>
</dbReference>
<dbReference type="KEGG" id="dmi:Desmer_3762"/>